<reference evidence="1" key="1">
    <citation type="submission" date="2023-07" db="EMBL/GenBank/DDBJ databases">
        <title>draft genome sequence of fig (Ficus carica).</title>
        <authorList>
            <person name="Takahashi T."/>
            <person name="Nishimura K."/>
        </authorList>
    </citation>
    <scope>NUCLEOTIDE SEQUENCE</scope>
</reference>
<proteinExistence type="predicted"/>
<name>A0AA88AP06_FICCA</name>
<gene>
    <name evidence="1" type="ORF">TIFTF001_023752</name>
</gene>
<protein>
    <submittedName>
        <fullName evidence="1">Uncharacterized protein</fullName>
    </submittedName>
</protein>
<dbReference type="EMBL" id="BTGU01000052">
    <property type="protein sequence ID" value="GMN54622.1"/>
    <property type="molecule type" value="Genomic_DNA"/>
</dbReference>
<organism evidence="1 2">
    <name type="scientific">Ficus carica</name>
    <name type="common">Common fig</name>
    <dbReference type="NCBI Taxonomy" id="3494"/>
    <lineage>
        <taxon>Eukaryota</taxon>
        <taxon>Viridiplantae</taxon>
        <taxon>Streptophyta</taxon>
        <taxon>Embryophyta</taxon>
        <taxon>Tracheophyta</taxon>
        <taxon>Spermatophyta</taxon>
        <taxon>Magnoliopsida</taxon>
        <taxon>eudicotyledons</taxon>
        <taxon>Gunneridae</taxon>
        <taxon>Pentapetalae</taxon>
        <taxon>rosids</taxon>
        <taxon>fabids</taxon>
        <taxon>Rosales</taxon>
        <taxon>Moraceae</taxon>
        <taxon>Ficeae</taxon>
        <taxon>Ficus</taxon>
    </lineage>
</organism>
<comment type="caution">
    <text evidence="1">The sequence shown here is derived from an EMBL/GenBank/DDBJ whole genome shotgun (WGS) entry which is preliminary data.</text>
</comment>
<keyword evidence="2" id="KW-1185">Reference proteome</keyword>
<accession>A0AA88AP06</accession>
<dbReference type="Proteomes" id="UP001187192">
    <property type="component" value="Unassembled WGS sequence"/>
</dbReference>
<dbReference type="AlphaFoldDB" id="A0AA88AP06"/>
<evidence type="ECO:0000313" key="1">
    <source>
        <dbReference type="EMBL" id="GMN54622.1"/>
    </source>
</evidence>
<evidence type="ECO:0000313" key="2">
    <source>
        <dbReference type="Proteomes" id="UP001187192"/>
    </source>
</evidence>
<sequence>MGNLELLIKVLAQSLPAIYVGLGRRRGLQGNALARRIVHSPLSLPEQNF</sequence>